<feature type="region of interest" description="Disordered" evidence="1">
    <location>
        <begin position="82"/>
        <end position="133"/>
    </location>
</feature>
<evidence type="ECO:0000313" key="2">
    <source>
        <dbReference type="EMBL" id="TEA14258.1"/>
    </source>
</evidence>
<accession>A0A4V3I2E8</accession>
<reference evidence="2 3" key="1">
    <citation type="submission" date="2018-11" db="EMBL/GenBank/DDBJ databases">
        <title>Genome sequence and assembly of Colletotrichum sidae.</title>
        <authorList>
            <person name="Gan P."/>
            <person name="Shirasu K."/>
        </authorList>
    </citation>
    <scope>NUCLEOTIDE SEQUENCE [LARGE SCALE GENOMIC DNA]</scope>
    <source>
        <strain evidence="2 3">CBS 518.97</strain>
    </source>
</reference>
<organism evidence="2 3">
    <name type="scientific">Colletotrichum sidae</name>
    <dbReference type="NCBI Taxonomy" id="1347389"/>
    <lineage>
        <taxon>Eukaryota</taxon>
        <taxon>Fungi</taxon>
        <taxon>Dikarya</taxon>
        <taxon>Ascomycota</taxon>
        <taxon>Pezizomycotina</taxon>
        <taxon>Sordariomycetes</taxon>
        <taxon>Hypocreomycetidae</taxon>
        <taxon>Glomerellales</taxon>
        <taxon>Glomerellaceae</taxon>
        <taxon>Colletotrichum</taxon>
        <taxon>Colletotrichum orbiculare species complex</taxon>
    </lineage>
</organism>
<sequence>MRWLHLTGGRGDAEREYRSTHPSPRPYTVEAPLGSASTPESHSPLAVISGGRTGQERHCSDVVGTSYGRTHFAVDDHGVYRASEEMSSKCSDQARRPPWNAAKIKHPSQDGSMRPPRRERKPRIRPKGPINNV</sequence>
<feature type="compositionally biased region" description="Basic and acidic residues" evidence="1">
    <location>
        <begin position="82"/>
        <end position="95"/>
    </location>
</feature>
<proteinExistence type="predicted"/>
<protein>
    <submittedName>
        <fullName evidence="2">Uncharacterized protein</fullName>
    </submittedName>
</protein>
<dbReference type="Proteomes" id="UP000295604">
    <property type="component" value="Unassembled WGS sequence"/>
</dbReference>
<feature type="region of interest" description="Disordered" evidence="1">
    <location>
        <begin position="1"/>
        <end position="58"/>
    </location>
</feature>
<evidence type="ECO:0000256" key="1">
    <source>
        <dbReference type="SAM" id="MobiDB-lite"/>
    </source>
</evidence>
<dbReference type="AlphaFoldDB" id="A0A4V3I2E8"/>
<evidence type="ECO:0000313" key="3">
    <source>
        <dbReference type="Proteomes" id="UP000295604"/>
    </source>
</evidence>
<keyword evidence="3" id="KW-1185">Reference proteome</keyword>
<dbReference type="EMBL" id="QAPF01000168">
    <property type="protein sequence ID" value="TEA14258.1"/>
    <property type="molecule type" value="Genomic_DNA"/>
</dbReference>
<feature type="compositionally biased region" description="Basic residues" evidence="1">
    <location>
        <begin position="115"/>
        <end position="126"/>
    </location>
</feature>
<gene>
    <name evidence="2" type="ORF">C8034_v003542</name>
</gene>
<name>A0A4V3I2E8_9PEZI</name>
<comment type="caution">
    <text evidence="2">The sequence shown here is derived from an EMBL/GenBank/DDBJ whole genome shotgun (WGS) entry which is preliminary data.</text>
</comment>